<organism evidence="15 17">
    <name type="scientific">Rotaria sordida</name>
    <dbReference type="NCBI Taxonomy" id="392033"/>
    <lineage>
        <taxon>Eukaryota</taxon>
        <taxon>Metazoa</taxon>
        <taxon>Spiralia</taxon>
        <taxon>Gnathifera</taxon>
        <taxon>Rotifera</taxon>
        <taxon>Eurotatoria</taxon>
        <taxon>Bdelloidea</taxon>
        <taxon>Philodinida</taxon>
        <taxon>Philodinidae</taxon>
        <taxon>Rotaria</taxon>
    </lineage>
</organism>
<evidence type="ECO:0000256" key="10">
    <source>
        <dbReference type="ARBA" id="ARBA00023136"/>
    </source>
</evidence>
<dbReference type="Pfam" id="PF13855">
    <property type="entry name" value="LRR_8"/>
    <property type="match status" value="1"/>
</dbReference>
<evidence type="ECO:0000256" key="7">
    <source>
        <dbReference type="ARBA" id="ARBA00022737"/>
    </source>
</evidence>
<keyword evidence="7" id="KW-0677">Repeat</keyword>
<dbReference type="Proteomes" id="UP000663823">
    <property type="component" value="Unassembled WGS sequence"/>
</dbReference>
<evidence type="ECO:0000256" key="1">
    <source>
        <dbReference type="ARBA" id="ARBA00004162"/>
    </source>
</evidence>
<keyword evidence="8 13" id="KW-1133">Transmembrane helix</keyword>
<evidence type="ECO:0000256" key="6">
    <source>
        <dbReference type="ARBA" id="ARBA00022729"/>
    </source>
</evidence>
<keyword evidence="3" id="KW-1003">Cell membrane</keyword>
<dbReference type="OrthoDB" id="5954366at2759"/>
<evidence type="ECO:0000256" key="12">
    <source>
        <dbReference type="ARBA" id="ARBA00023303"/>
    </source>
</evidence>
<feature type="transmembrane region" description="Helical" evidence="13">
    <location>
        <begin position="369"/>
        <end position="391"/>
    </location>
</feature>
<comment type="caution">
    <text evidence="15">The sequence shown here is derived from an EMBL/GenBank/DDBJ whole genome shotgun (WGS) entry which is preliminary data.</text>
</comment>
<dbReference type="PANTHER" id="PTHR46473:SF10">
    <property type="entry name" value="LD45603P-RELATED"/>
    <property type="match status" value="1"/>
</dbReference>
<keyword evidence="6 14" id="KW-0732">Signal</keyword>
<evidence type="ECO:0000256" key="14">
    <source>
        <dbReference type="SAM" id="SignalP"/>
    </source>
</evidence>
<dbReference type="InterPro" id="IPR051432">
    <property type="entry name" value="KCNMA1_auxiliary"/>
</dbReference>
<evidence type="ECO:0000256" key="2">
    <source>
        <dbReference type="ARBA" id="ARBA00022448"/>
    </source>
</evidence>
<keyword evidence="5 13" id="KW-0812">Transmembrane</keyword>
<evidence type="ECO:0000256" key="11">
    <source>
        <dbReference type="ARBA" id="ARBA00023157"/>
    </source>
</evidence>
<evidence type="ECO:0000256" key="13">
    <source>
        <dbReference type="SAM" id="Phobius"/>
    </source>
</evidence>
<evidence type="ECO:0000256" key="3">
    <source>
        <dbReference type="ARBA" id="ARBA00022475"/>
    </source>
</evidence>
<feature type="transmembrane region" description="Helical" evidence="13">
    <location>
        <begin position="411"/>
        <end position="432"/>
    </location>
</feature>
<protein>
    <submittedName>
        <fullName evidence="15">Uncharacterized protein</fullName>
    </submittedName>
</protein>
<keyword evidence="12" id="KW-0407">Ion channel</keyword>
<dbReference type="Gene3D" id="3.80.10.10">
    <property type="entry name" value="Ribonuclease Inhibitor"/>
    <property type="match status" value="1"/>
</dbReference>
<accession>A0A814I6Y7</accession>
<evidence type="ECO:0000256" key="8">
    <source>
        <dbReference type="ARBA" id="ARBA00022989"/>
    </source>
</evidence>
<reference evidence="15" key="1">
    <citation type="submission" date="2021-02" db="EMBL/GenBank/DDBJ databases">
        <authorList>
            <person name="Nowell W R."/>
        </authorList>
    </citation>
    <scope>NUCLEOTIDE SEQUENCE</scope>
</reference>
<name>A0A814I6Y7_9BILA</name>
<dbReference type="PANTHER" id="PTHR46473">
    <property type="entry name" value="GH08155P"/>
    <property type="match status" value="1"/>
</dbReference>
<sequence length="547" mass="64573">MIQRSTSMKIFKIFFIFIIFNKVCYSLNSSCLPCSSHLCYQCYNTLPIDRTNIEKLYIICNTTNNLFQQQERFYSIIQSYTTINCSMKTLYLDQYTLWNYLEYMSITYANLTNLSPMIFNRSLLLLSSSSSSPILYSIKTLNLSYNSIRIINKNFSYYFPSLEKLDLSYNHIIHIKKKTFINLLYLKELYLNNNYLKQILPNIFPHQSLNLINLNMNYWHCSCTNILTLSISRPIPICSTPNEFQYQNISNIAQQCFLRTKANILITTNIYKNQNLTCVLSSIIDEWKDKINKNITLLSAWHIEQNQSISLEHLFVLSDKSDKYLICFDFQSIHTESIYTIINLSSIISLQSSFTSINFTKFNTQNSTLLTSTIINIISSNKLSPFFLWLFNTSKNILPKYFQTSNKHVLIVWLILLIIAFIIFIFLIYLIYYHKKIYRQQSEKSHSFIHFDTNAYNYQTLFDVKFTCQNHKCLCQYHRRAHSTLYLTKSTSFDLLDKQTNFIQSPCMKSNQLRYAKIKQIPSLKKFDNDYLTGEFRTIVKLKTLPN</sequence>
<dbReference type="InterPro" id="IPR003591">
    <property type="entry name" value="Leu-rich_rpt_typical-subtyp"/>
</dbReference>
<keyword evidence="2" id="KW-0813">Transport</keyword>
<dbReference type="GO" id="GO:0034220">
    <property type="term" value="P:monoatomic ion transmembrane transport"/>
    <property type="evidence" value="ECO:0007669"/>
    <property type="project" value="UniProtKB-KW"/>
</dbReference>
<dbReference type="GO" id="GO:0005886">
    <property type="term" value="C:plasma membrane"/>
    <property type="evidence" value="ECO:0007669"/>
    <property type="project" value="UniProtKB-SubCell"/>
</dbReference>
<feature type="chain" id="PRO_5036224742" evidence="14">
    <location>
        <begin position="27"/>
        <end position="547"/>
    </location>
</feature>
<evidence type="ECO:0000256" key="5">
    <source>
        <dbReference type="ARBA" id="ARBA00022692"/>
    </source>
</evidence>
<keyword evidence="4" id="KW-0433">Leucine-rich repeat</keyword>
<comment type="subcellular location">
    <subcellularLocation>
        <location evidence="1">Cell membrane</location>
        <topology evidence="1">Single-pass membrane protein</topology>
    </subcellularLocation>
</comment>
<dbReference type="SMART" id="SM00369">
    <property type="entry name" value="LRR_TYP"/>
    <property type="match status" value="3"/>
</dbReference>
<dbReference type="InterPro" id="IPR001611">
    <property type="entry name" value="Leu-rich_rpt"/>
</dbReference>
<proteinExistence type="predicted"/>
<keyword evidence="10 13" id="KW-0472">Membrane</keyword>
<feature type="signal peptide" evidence="14">
    <location>
        <begin position="1"/>
        <end position="26"/>
    </location>
</feature>
<evidence type="ECO:0000256" key="4">
    <source>
        <dbReference type="ARBA" id="ARBA00022614"/>
    </source>
</evidence>
<gene>
    <name evidence="16" type="ORF">OTI717_LOCUS19869</name>
    <name evidence="15" type="ORF">RFH988_LOCUS15174</name>
</gene>
<dbReference type="EMBL" id="CAJOAX010002966">
    <property type="protein sequence ID" value="CAF3828949.1"/>
    <property type="molecule type" value="Genomic_DNA"/>
</dbReference>
<dbReference type="PROSITE" id="PS51450">
    <property type="entry name" value="LRR"/>
    <property type="match status" value="1"/>
</dbReference>
<keyword evidence="11" id="KW-1015">Disulfide bond</keyword>
<dbReference type="SUPFAM" id="SSF52058">
    <property type="entry name" value="L domain-like"/>
    <property type="match status" value="1"/>
</dbReference>
<evidence type="ECO:0000256" key="9">
    <source>
        <dbReference type="ARBA" id="ARBA00023065"/>
    </source>
</evidence>
<dbReference type="AlphaFoldDB" id="A0A814I6Y7"/>
<dbReference type="InterPro" id="IPR032675">
    <property type="entry name" value="LRR_dom_sf"/>
</dbReference>
<keyword evidence="9" id="KW-0406">Ion transport</keyword>
<dbReference type="EMBL" id="CAJNOO010000729">
    <property type="protein sequence ID" value="CAF1020414.1"/>
    <property type="molecule type" value="Genomic_DNA"/>
</dbReference>
<dbReference type="Proteomes" id="UP000663882">
    <property type="component" value="Unassembled WGS sequence"/>
</dbReference>
<evidence type="ECO:0000313" key="17">
    <source>
        <dbReference type="Proteomes" id="UP000663882"/>
    </source>
</evidence>
<evidence type="ECO:0000313" key="16">
    <source>
        <dbReference type="EMBL" id="CAF3828949.1"/>
    </source>
</evidence>
<evidence type="ECO:0000313" key="15">
    <source>
        <dbReference type="EMBL" id="CAF1020414.1"/>
    </source>
</evidence>